<name>A0A9P5P4K3_9AGAR</name>
<organism evidence="2 3">
    <name type="scientific">Rhodocollybia butyracea</name>
    <dbReference type="NCBI Taxonomy" id="206335"/>
    <lineage>
        <taxon>Eukaryota</taxon>
        <taxon>Fungi</taxon>
        <taxon>Dikarya</taxon>
        <taxon>Basidiomycota</taxon>
        <taxon>Agaricomycotina</taxon>
        <taxon>Agaricomycetes</taxon>
        <taxon>Agaricomycetidae</taxon>
        <taxon>Agaricales</taxon>
        <taxon>Marasmiineae</taxon>
        <taxon>Omphalotaceae</taxon>
        <taxon>Rhodocollybia</taxon>
    </lineage>
</organism>
<evidence type="ECO:0000256" key="1">
    <source>
        <dbReference type="SAM" id="MobiDB-lite"/>
    </source>
</evidence>
<protein>
    <submittedName>
        <fullName evidence="2">Uncharacterized protein</fullName>
    </submittedName>
</protein>
<evidence type="ECO:0000313" key="2">
    <source>
        <dbReference type="EMBL" id="KAF9058694.1"/>
    </source>
</evidence>
<reference evidence="2" key="1">
    <citation type="submission" date="2020-11" db="EMBL/GenBank/DDBJ databases">
        <authorList>
            <consortium name="DOE Joint Genome Institute"/>
            <person name="Ahrendt S."/>
            <person name="Riley R."/>
            <person name="Andreopoulos W."/>
            <person name="Labutti K."/>
            <person name="Pangilinan J."/>
            <person name="Ruiz-Duenas F.J."/>
            <person name="Barrasa J.M."/>
            <person name="Sanchez-Garcia M."/>
            <person name="Camarero S."/>
            <person name="Miyauchi S."/>
            <person name="Serrano A."/>
            <person name="Linde D."/>
            <person name="Babiker R."/>
            <person name="Drula E."/>
            <person name="Ayuso-Fernandez I."/>
            <person name="Pacheco R."/>
            <person name="Padilla G."/>
            <person name="Ferreira P."/>
            <person name="Barriuso J."/>
            <person name="Kellner H."/>
            <person name="Castanera R."/>
            <person name="Alfaro M."/>
            <person name="Ramirez L."/>
            <person name="Pisabarro A.G."/>
            <person name="Kuo A."/>
            <person name="Tritt A."/>
            <person name="Lipzen A."/>
            <person name="He G."/>
            <person name="Yan M."/>
            <person name="Ng V."/>
            <person name="Cullen D."/>
            <person name="Martin F."/>
            <person name="Rosso M.-N."/>
            <person name="Henrissat B."/>
            <person name="Hibbett D."/>
            <person name="Martinez A.T."/>
            <person name="Grigoriev I.V."/>
        </authorList>
    </citation>
    <scope>NUCLEOTIDE SEQUENCE</scope>
    <source>
        <strain evidence="2">AH 40177</strain>
    </source>
</reference>
<feature type="compositionally biased region" description="Basic and acidic residues" evidence="1">
    <location>
        <begin position="194"/>
        <end position="214"/>
    </location>
</feature>
<proteinExistence type="predicted"/>
<evidence type="ECO:0000313" key="3">
    <source>
        <dbReference type="Proteomes" id="UP000772434"/>
    </source>
</evidence>
<keyword evidence="3" id="KW-1185">Reference proteome</keyword>
<sequence length="214" mass="25095">MELTKSYSGIRNSSLKPKSRPASSDSGFRHISFHPDSFQDQSLPPNRQGLEQELEKLRKEVLDTKLKAADERKKERKKRASEVFALNLQLLEEREKKGKEVSKLELQLLKEREEKNKEVSELKLQLLEEKFKEVSELKLQLLEEKFKVELAEQREKVAKEGEKLVKEMLELKQQLGEMKEKELMRLKLQMAEGRNQEGKSMERREAGDNDSESR</sequence>
<dbReference type="AlphaFoldDB" id="A0A9P5P4K3"/>
<feature type="compositionally biased region" description="Polar residues" evidence="1">
    <location>
        <begin position="1"/>
        <end position="26"/>
    </location>
</feature>
<dbReference type="EMBL" id="JADNRY010000357">
    <property type="protein sequence ID" value="KAF9058694.1"/>
    <property type="molecule type" value="Genomic_DNA"/>
</dbReference>
<gene>
    <name evidence="2" type="ORF">BDP27DRAFT_1343071</name>
</gene>
<feature type="region of interest" description="Disordered" evidence="1">
    <location>
        <begin position="1"/>
        <end position="54"/>
    </location>
</feature>
<comment type="caution">
    <text evidence="2">The sequence shown here is derived from an EMBL/GenBank/DDBJ whole genome shotgun (WGS) entry which is preliminary data.</text>
</comment>
<accession>A0A9P5P4K3</accession>
<dbReference type="Proteomes" id="UP000772434">
    <property type="component" value="Unassembled WGS sequence"/>
</dbReference>
<feature type="region of interest" description="Disordered" evidence="1">
    <location>
        <begin position="189"/>
        <end position="214"/>
    </location>
</feature>